<keyword evidence="7" id="KW-0472">Membrane</keyword>
<keyword evidence="7" id="KW-1133">Transmembrane helix</keyword>
<evidence type="ECO:0000256" key="5">
    <source>
        <dbReference type="ARBA" id="ARBA00022801"/>
    </source>
</evidence>
<keyword evidence="10" id="KW-1185">Reference proteome</keyword>
<dbReference type="OrthoDB" id="2020560at2759"/>
<dbReference type="AlphaFoldDB" id="A0A371HNX6"/>
<dbReference type="Proteomes" id="UP000257109">
    <property type="component" value="Unassembled WGS sequence"/>
</dbReference>
<keyword evidence="6" id="KW-0695">RNA-directed DNA polymerase</keyword>
<feature type="transmembrane region" description="Helical" evidence="7">
    <location>
        <begin position="30"/>
        <end position="52"/>
    </location>
</feature>
<evidence type="ECO:0000256" key="1">
    <source>
        <dbReference type="ARBA" id="ARBA00022679"/>
    </source>
</evidence>
<dbReference type="InterPro" id="IPR043502">
    <property type="entry name" value="DNA/RNA_pol_sf"/>
</dbReference>
<evidence type="ECO:0000256" key="4">
    <source>
        <dbReference type="ARBA" id="ARBA00022759"/>
    </source>
</evidence>
<organism evidence="9 10">
    <name type="scientific">Mucuna pruriens</name>
    <name type="common">Velvet bean</name>
    <name type="synonym">Dolichos pruriens</name>
    <dbReference type="NCBI Taxonomy" id="157652"/>
    <lineage>
        <taxon>Eukaryota</taxon>
        <taxon>Viridiplantae</taxon>
        <taxon>Streptophyta</taxon>
        <taxon>Embryophyta</taxon>
        <taxon>Tracheophyta</taxon>
        <taxon>Spermatophyta</taxon>
        <taxon>Magnoliopsida</taxon>
        <taxon>eudicotyledons</taxon>
        <taxon>Gunneridae</taxon>
        <taxon>Pentapetalae</taxon>
        <taxon>rosids</taxon>
        <taxon>fabids</taxon>
        <taxon>Fabales</taxon>
        <taxon>Fabaceae</taxon>
        <taxon>Papilionoideae</taxon>
        <taxon>50 kb inversion clade</taxon>
        <taxon>NPAAA clade</taxon>
        <taxon>indigoferoid/millettioid clade</taxon>
        <taxon>Phaseoleae</taxon>
        <taxon>Mucuna</taxon>
    </lineage>
</organism>
<keyword evidence="1" id="KW-0808">Transferase</keyword>
<keyword evidence="2" id="KW-0548">Nucleotidyltransferase</keyword>
<evidence type="ECO:0000256" key="7">
    <source>
        <dbReference type="SAM" id="Phobius"/>
    </source>
</evidence>
<gene>
    <name evidence="9" type="ORF">CR513_11770</name>
</gene>
<name>A0A371HNX6_MUCPR</name>
<reference evidence="9" key="1">
    <citation type="submission" date="2018-05" db="EMBL/GenBank/DDBJ databases">
        <title>Draft genome of Mucuna pruriens seed.</title>
        <authorList>
            <person name="Nnadi N.E."/>
            <person name="Vos R."/>
            <person name="Hasami M.H."/>
            <person name="Devisetty U.K."/>
            <person name="Aguiy J.C."/>
        </authorList>
    </citation>
    <scope>NUCLEOTIDE SEQUENCE [LARGE SCALE GENOMIC DNA]</scope>
    <source>
        <strain evidence="9">JCA_2017</strain>
    </source>
</reference>
<dbReference type="GO" id="GO:0016787">
    <property type="term" value="F:hydrolase activity"/>
    <property type="evidence" value="ECO:0007669"/>
    <property type="project" value="UniProtKB-KW"/>
</dbReference>
<dbReference type="InterPro" id="IPR041373">
    <property type="entry name" value="RT_RNaseH"/>
</dbReference>
<dbReference type="EMBL" id="QJKJ01002063">
    <property type="protein sequence ID" value="RDY04508.1"/>
    <property type="molecule type" value="Genomic_DNA"/>
</dbReference>
<comment type="caution">
    <text evidence="9">The sequence shown here is derived from an EMBL/GenBank/DDBJ whole genome shotgun (WGS) entry which is preliminary data.</text>
</comment>
<proteinExistence type="predicted"/>
<evidence type="ECO:0000313" key="9">
    <source>
        <dbReference type="EMBL" id="RDY04508.1"/>
    </source>
</evidence>
<feature type="non-terminal residue" evidence="9">
    <location>
        <position position="1"/>
    </location>
</feature>
<dbReference type="SUPFAM" id="SSF56672">
    <property type="entry name" value="DNA/RNA polymerases"/>
    <property type="match status" value="1"/>
</dbReference>
<evidence type="ECO:0000313" key="10">
    <source>
        <dbReference type="Proteomes" id="UP000257109"/>
    </source>
</evidence>
<protein>
    <recommendedName>
        <fullName evidence="8">Reverse transcriptase RNase H-like domain-containing protein</fullName>
    </recommendedName>
</protein>
<evidence type="ECO:0000256" key="3">
    <source>
        <dbReference type="ARBA" id="ARBA00022722"/>
    </source>
</evidence>
<keyword evidence="7" id="KW-0812">Transmembrane</keyword>
<keyword evidence="4" id="KW-0255">Endonuclease</keyword>
<evidence type="ECO:0000256" key="2">
    <source>
        <dbReference type="ARBA" id="ARBA00022695"/>
    </source>
</evidence>
<accession>A0A371HNX6</accession>
<feature type="domain" description="Reverse transcriptase RNase H-like" evidence="8">
    <location>
        <begin position="5"/>
        <end position="61"/>
    </location>
</feature>
<dbReference type="Pfam" id="PF17917">
    <property type="entry name" value="RT_RNaseH"/>
    <property type="match status" value="1"/>
</dbReference>
<keyword evidence="3" id="KW-0540">Nuclease</keyword>
<dbReference type="GO" id="GO:0004519">
    <property type="term" value="F:endonuclease activity"/>
    <property type="evidence" value="ECO:0007669"/>
    <property type="project" value="UniProtKB-KW"/>
</dbReference>
<evidence type="ECO:0000256" key="6">
    <source>
        <dbReference type="ARBA" id="ARBA00022918"/>
    </source>
</evidence>
<dbReference type="GO" id="GO:0003964">
    <property type="term" value="F:RNA-directed DNA polymerase activity"/>
    <property type="evidence" value="ECO:0007669"/>
    <property type="project" value="UniProtKB-KW"/>
</dbReference>
<keyword evidence="5" id="KW-0378">Hydrolase</keyword>
<evidence type="ECO:0000259" key="8">
    <source>
        <dbReference type="Pfam" id="PF17917"/>
    </source>
</evidence>
<sequence length="69" mass="8039">MSWQTLDLAQANYTITKKKLLAIIFALDKFHSYLFGPIIIVFLDHATLNFLFKKSNVKLRVKGVTRFLH</sequence>